<organism evidence="4 5">
    <name type="scientific">Cyclotella atomus</name>
    <dbReference type="NCBI Taxonomy" id="382360"/>
    <lineage>
        <taxon>Eukaryota</taxon>
        <taxon>Sar</taxon>
        <taxon>Stramenopiles</taxon>
        <taxon>Ochrophyta</taxon>
        <taxon>Bacillariophyta</taxon>
        <taxon>Coscinodiscophyceae</taxon>
        <taxon>Thalassiosirophycidae</taxon>
        <taxon>Stephanodiscales</taxon>
        <taxon>Stephanodiscaceae</taxon>
        <taxon>Cyclotella</taxon>
    </lineage>
</organism>
<feature type="compositionally biased region" description="Acidic residues" evidence="1">
    <location>
        <begin position="68"/>
        <end position="102"/>
    </location>
</feature>
<evidence type="ECO:0000313" key="5">
    <source>
        <dbReference type="Proteomes" id="UP001530400"/>
    </source>
</evidence>
<dbReference type="CDD" id="cd17039">
    <property type="entry name" value="Ubl_ubiquitin_like"/>
    <property type="match status" value="1"/>
</dbReference>
<evidence type="ECO:0000256" key="2">
    <source>
        <dbReference type="SAM" id="SignalP"/>
    </source>
</evidence>
<comment type="caution">
    <text evidence="4">The sequence shown here is derived from an EMBL/GenBank/DDBJ whole genome shotgun (WGS) entry which is preliminary data.</text>
</comment>
<feature type="region of interest" description="Disordered" evidence="1">
    <location>
        <begin position="475"/>
        <end position="503"/>
    </location>
</feature>
<dbReference type="InterPro" id="IPR029071">
    <property type="entry name" value="Ubiquitin-like_domsf"/>
</dbReference>
<evidence type="ECO:0000259" key="3">
    <source>
        <dbReference type="PROSITE" id="PS50053"/>
    </source>
</evidence>
<proteinExistence type="predicted"/>
<dbReference type="EMBL" id="JALLPJ020000343">
    <property type="protein sequence ID" value="KAL3794733.1"/>
    <property type="molecule type" value="Genomic_DNA"/>
</dbReference>
<dbReference type="Gene3D" id="3.10.20.90">
    <property type="entry name" value="Phosphatidylinositol 3-kinase Catalytic Subunit, Chain A, domain 1"/>
    <property type="match status" value="1"/>
</dbReference>
<sequence>MLSHFFKPIILAACLLVTSIEARIPLSKNRLPLSVRNEHLSLYQLQSSRRSLFGVLRVCGGEQSDNASDVESDSASDADELSESKADDEEEENQPESDEENAQPDVASMAGPVKLTIKTNLNCPISDQTLEFTASGKRTVESLKQAISKTMRGRPPLQTITLKHSGRTLSNDETVSSILADVDSDDEESDAEDTIGEEEIDKLKLTLDILPPIDPKFGTEMKEKADSMSTKELLNAYCLNVVGMRLGMELSEAEMEEYEKLIAGSTDEGVNGNEEIESQSEEKSTVNQSLQIRKRAALLQKQMEVSFGDETIQLMEQEHERIKAYLAEGAEHASTSEVVYGLVPEAALSQRNRRGRSVRGGATMNIKRVLQRNMNVNWADTTRNSLLFLFFGYFGGRNSFSRTFLLLSAPLCFFLQTRPVKVAIKQAFYAIGEPPGILLSLLPAPQQAIMSLNYVSAMKELYGEDVIRGENWYEDAGFDSNDEDDGMDEYDDMEGYTDSDDEY</sequence>
<name>A0ABD3Q3E4_9STRA</name>
<feature type="region of interest" description="Disordered" evidence="1">
    <location>
        <begin position="265"/>
        <end position="287"/>
    </location>
</feature>
<dbReference type="PROSITE" id="PS50053">
    <property type="entry name" value="UBIQUITIN_2"/>
    <property type="match status" value="1"/>
</dbReference>
<feature type="chain" id="PRO_5044852973" description="Ubiquitin-like domain-containing protein" evidence="2">
    <location>
        <begin position="23"/>
        <end position="503"/>
    </location>
</feature>
<dbReference type="InterPro" id="IPR000626">
    <property type="entry name" value="Ubiquitin-like_dom"/>
</dbReference>
<keyword evidence="2" id="KW-0732">Signal</keyword>
<feature type="signal peptide" evidence="2">
    <location>
        <begin position="1"/>
        <end position="22"/>
    </location>
</feature>
<gene>
    <name evidence="4" type="ORF">ACHAWO_010290</name>
</gene>
<feature type="domain" description="Ubiquitin-like" evidence="3">
    <location>
        <begin position="113"/>
        <end position="177"/>
    </location>
</feature>
<feature type="region of interest" description="Disordered" evidence="1">
    <location>
        <begin position="64"/>
        <end position="106"/>
    </location>
</feature>
<protein>
    <recommendedName>
        <fullName evidence="3">Ubiquitin-like domain-containing protein</fullName>
    </recommendedName>
</protein>
<evidence type="ECO:0000313" key="4">
    <source>
        <dbReference type="EMBL" id="KAL3794733.1"/>
    </source>
</evidence>
<dbReference type="SUPFAM" id="SSF54236">
    <property type="entry name" value="Ubiquitin-like"/>
    <property type="match status" value="1"/>
</dbReference>
<evidence type="ECO:0000256" key="1">
    <source>
        <dbReference type="SAM" id="MobiDB-lite"/>
    </source>
</evidence>
<reference evidence="4 5" key="1">
    <citation type="submission" date="2024-10" db="EMBL/GenBank/DDBJ databases">
        <title>Updated reference genomes for cyclostephanoid diatoms.</title>
        <authorList>
            <person name="Roberts W.R."/>
            <person name="Alverson A.J."/>
        </authorList>
    </citation>
    <scope>NUCLEOTIDE SEQUENCE [LARGE SCALE GENOMIC DNA]</scope>
    <source>
        <strain evidence="4 5">AJA010-31</strain>
    </source>
</reference>
<dbReference type="Proteomes" id="UP001530400">
    <property type="component" value="Unassembled WGS sequence"/>
</dbReference>
<accession>A0ABD3Q3E4</accession>
<keyword evidence="5" id="KW-1185">Reference proteome</keyword>
<dbReference type="AlphaFoldDB" id="A0ABD3Q3E4"/>